<dbReference type="AlphaFoldDB" id="A0A921Q5Z6"/>
<accession>A0A921Q5Z6</accession>
<evidence type="ECO:0000313" key="2">
    <source>
        <dbReference type="EMBL" id="KAG0516224.1"/>
    </source>
</evidence>
<organism evidence="2 3">
    <name type="scientific">Sorghum bicolor</name>
    <name type="common">Sorghum</name>
    <name type="synonym">Sorghum vulgare</name>
    <dbReference type="NCBI Taxonomy" id="4558"/>
    <lineage>
        <taxon>Eukaryota</taxon>
        <taxon>Viridiplantae</taxon>
        <taxon>Streptophyta</taxon>
        <taxon>Embryophyta</taxon>
        <taxon>Tracheophyta</taxon>
        <taxon>Spermatophyta</taxon>
        <taxon>Magnoliopsida</taxon>
        <taxon>Liliopsida</taxon>
        <taxon>Poales</taxon>
        <taxon>Poaceae</taxon>
        <taxon>PACMAD clade</taxon>
        <taxon>Panicoideae</taxon>
        <taxon>Andropogonodae</taxon>
        <taxon>Andropogoneae</taxon>
        <taxon>Sorghinae</taxon>
        <taxon>Sorghum</taxon>
    </lineage>
</organism>
<reference evidence="2" key="2">
    <citation type="submission" date="2020-10" db="EMBL/GenBank/DDBJ databases">
        <authorList>
            <person name="Cooper E.A."/>
            <person name="Brenton Z.W."/>
            <person name="Flinn B.S."/>
            <person name="Jenkins J."/>
            <person name="Shu S."/>
            <person name="Flowers D."/>
            <person name="Luo F."/>
            <person name="Wang Y."/>
            <person name="Xia P."/>
            <person name="Barry K."/>
            <person name="Daum C."/>
            <person name="Lipzen A."/>
            <person name="Yoshinaga Y."/>
            <person name="Schmutz J."/>
            <person name="Saski C."/>
            <person name="Vermerris W."/>
            <person name="Kresovich S."/>
        </authorList>
    </citation>
    <scope>NUCLEOTIDE SEQUENCE</scope>
</reference>
<comment type="caution">
    <text evidence="2">The sequence shown here is derived from an EMBL/GenBank/DDBJ whole genome shotgun (WGS) entry which is preliminary data.</text>
</comment>
<gene>
    <name evidence="2" type="ORF">BDA96_10G343400</name>
</gene>
<dbReference type="Proteomes" id="UP000807115">
    <property type="component" value="Chromosome 10"/>
</dbReference>
<dbReference type="EMBL" id="CM027689">
    <property type="protein sequence ID" value="KAG0516224.1"/>
    <property type="molecule type" value="Genomic_DNA"/>
</dbReference>
<evidence type="ECO:0000256" key="1">
    <source>
        <dbReference type="SAM" id="MobiDB-lite"/>
    </source>
</evidence>
<proteinExistence type="predicted"/>
<feature type="region of interest" description="Disordered" evidence="1">
    <location>
        <begin position="65"/>
        <end position="87"/>
    </location>
</feature>
<evidence type="ECO:0000313" key="3">
    <source>
        <dbReference type="Proteomes" id="UP000807115"/>
    </source>
</evidence>
<protein>
    <submittedName>
        <fullName evidence="2">Uncharacterized protein</fullName>
    </submittedName>
</protein>
<feature type="region of interest" description="Disordered" evidence="1">
    <location>
        <begin position="28"/>
        <end position="47"/>
    </location>
</feature>
<name>A0A921Q5Z6_SORBI</name>
<reference evidence="2" key="1">
    <citation type="journal article" date="2019" name="BMC Genomics">
        <title>A new reference genome for Sorghum bicolor reveals high levels of sequence similarity between sweet and grain genotypes: implications for the genetics of sugar metabolism.</title>
        <authorList>
            <person name="Cooper E.A."/>
            <person name="Brenton Z.W."/>
            <person name="Flinn B.S."/>
            <person name="Jenkins J."/>
            <person name="Shu S."/>
            <person name="Flowers D."/>
            <person name="Luo F."/>
            <person name="Wang Y."/>
            <person name="Xia P."/>
            <person name="Barry K."/>
            <person name="Daum C."/>
            <person name="Lipzen A."/>
            <person name="Yoshinaga Y."/>
            <person name="Schmutz J."/>
            <person name="Saski C."/>
            <person name="Vermerris W."/>
            <person name="Kresovich S."/>
        </authorList>
    </citation>
    <scope>NUCLEOTIDE SEQUENCE</scope>
</reference>
<sequence length="127" mass="14242">MQIKRRPRRSPYHPRFHAGRRARACLGCHASSDRARPPPSSFARHRSTINRQIVPCIRAASLVAHGDEMRSSTRRRPSIPLHADLGPVIPAGVHNHDQYRSLESEACIPALSYEVGGFRLVTCQTDE</sequence>